<evidence type="ECO:0000313" key="5">
    <source>
        <dbReference type="EMBL" id="RCS46451.1"/>
    </source>
</evidence>
<dbReference type="InterPro" id="IPR050595">
    <property type="entry name" value="Bact_response_regulator"/>
</dbReference>
<dbReference type="PROSITE" id="PS50110">
    <property type="entry name" value="RESPONSE_REGULATORY"/>
    <property type="match status" value="1"/>
</dbReference>
<dbReference type="GO" id="GO:0000160">
    <property type="term" value="P:phosphorelay signal transduction system"/>
    <property type="evidence" value="ECO:0007669"/>
    <property type="project" value="UniProtKB-KW"/>
</dbReference>
<comment type="caution">
    <text evidence="5">The sequence shown here is derived from an EMBL/GenBank/DDBJ whole genome shotgun (WGS) entry which is preliminary data.</text>
</comment>
<dbReference type="OrthoDB" id="292005at2"/>
<name>A0A368KRN2_9BACT</name>
<accession>A0A368KRN2</accession>
<dbReference type="InterPro" id="IPR001789">
    <property type="entry name" value="Sig_transdc_resp-reg_receiver"/>
</dbReference>
<dbReference type="PANTHER" id="PTHR44591">
    <property type="entry name" value="STRESS RESPONSE REGULATOR PROTEIN 1"/>
    <property type="match status" value="1"/>
</dbReference>
<dbReference type="RefSeq" id="WP_114369720.1">
    <property type="nucleotide sequence ID" value="NZ_QPEX01000030.1"/>
</dbReference>
<evidence type="ECO:0000256" key="2">
    <source>
        <dbReference type="ARBA" id="ARBA00023012"/>
    </source>
</evidence>
<keyword evidence="2" id="KW-0902">Two-component regulatory system</keyword>
<evidence type="ECO:0000259" key="4">
    <source>
        <dbReference type="PROSITE" id="PS50110"/>
    </source>
</evidence>
<dbReference type="Proteomes" id="UP000253562">
    <property type="component" value="Unassembled WGS sequence"/>
</dbReference>
<evidence type="ECO:0000256" key="3">
    <source>
        <dbReference type="PROSITE-ProRule" id="PRU00169"/>
    </source>
</evidence>
<feature type="domain" description="Response regulatory" evidence="4">
    <location>
        <begin position="130"/>
        <end position="245"/>
    </location>
</feature>
<dbReference type="EMBL" id="QPEX01000030">
    <property type="protein sequence ID" value="RCS46451.1"/>
    <property type="molecule type" value="Genomic_DNA"/>
</dbReference>
<sequence>MLIVARHSKDWPSFPHARNTIHFIRVQSGYVKIGSDAPHRIAIIRDEINTPKTTASLVRRQFLRLPRDIRFGVRNELPQISDDLPLYCELIQAGQVEEAVVFSAMPSGLHVPDEILFFQSTPNTNSGSSKVFIVEDSLYKRDILADFLRARGYNVDTFANGNEVLNYLKVNRPPKVTRFDMELSECDGLPTVRQIRSDSCIGSTPIFALRGTSPNNLEIGFQGIDRWFAKPLSGRGLIHAIEAIKPQPFSSSIKN</sequence>
<dbReference type="InterPro" id="IPR011006">
    <property type="entry name" value="CheY-like_superfamily"/>
</dbReference>
<proteinExistence type="predicted"/>
<gene>
    <name evidence="5" type="ORF">DTL42_15960</name>
</gene>
<evidence type="ECO:0000256" key="1">
    <source>
        <dbReference type="ARBA" id="ARBA00022553"/>
    </source>
</evidence>
<evidence type="ECO:0000313" key="6">
    <source>
        <dbReference type="Proteomes" id="UP000253562"/>
    </source>
</evidence>
<reference evidence="5 6" key="1">
    <citation type="submission" date="2018-07" db="EMBL/GenBank/DDBJ databases">
        <title>Comparative genomes isolates from brazilian mangrove.</title>
        <authorList>
            <person name="De Araujo J.E."/>
            <person name="Taketani R.G."/>
            <person name="Silva M.C.P."/>
            <person name="Lourenco M.V."/>
            <person name="Oliveira V.M."/>
            <person name="Andreote F.D."/>
        </authorList>
    </citation>
    <scope>NUCLEOTIDE SEQUENCE [LARGE SCALE GENOMIC DNA]</scope>
    <source>
        <strain evidence="5 6">HEX PRIS-MGV</strain>
    </source>
</reference>
<protein>
    <submittedName>
        <fullName evidence="5">Response regulator</fullName>
    </submittedName>
</protein>
<keyword evidence="1 3" id="KW-0597">Phosphoprotein</keyword>
<dbReference type="PANTHER" id="PTHR44591:SF14">
    <property type="entry name" value="PROTEIN PILG"/>
    <property type="match status" value="1"/>
</dbReference>
<dbReference type="Pfam" id="PF00072">
    <property type="entry name" value="Response_reg"/>
    <property type="match status" value="1"/>
</dbReference>
<dbReference type="Gene3D" id="3.40.50.2300">
    <property type="match status" value="1"/>
</dbReference>
<dbReference type="SUPFAM" id="SSF52172">
    <property type="entry name" value="CheY-like"/>
    <property type="match status" value="1"/>
</dbReference>
<organism evidence="5 6">
    <name type="scientific">Bremerella cremea</name>
    <dbReference type="NCBI Taxonomy" id="1031537"/>
    <lineage>
        <taxon>Bacteria</taxon>
        <taxon>Pseudomonadati</taxon>
        <taxon>Planctomycetota</taxon>
        <taxon>Planctomycetia</taxon>
        <taxon>Pirellulales</taxon>
        <taxon>Pirellulaceae</taxon>
        <taxon>Bremerella</taxon>
    </lineage>
</organism>
<feature type="modified residue" description="4-aspartylphosphate" evidence="3">
    <location>
        <position position="180"/>
    </location>
</feature>
<dbReference type="AlphaFoldDB" id="A0A368KRN2"/>
<dbReference type="SMART" id="SM00448">
    <property type="entry name" value="REC"/>
    <property type="match status" value="1"/>
</dbReference>